<dbReference type="Pfam" id="PF06196">
    <property type="entry name" value="DUF997"/>
    <property type="match status" value="1"/>
</dbReference>
<dbReference type="AlphaFoldDB" id="A0A917Y0D0"/>
<dbReference type="EMBL" id="BMOS01000015">
    <property type="protein sequence ID" value="GGN59713.1"/>
    <property type="molecule type" value="Genomic_DNA"/>
</dbReference>
<dbReference type="RefSeq" id="WP_188857524.1">
    <property type="nucleotide sequence ID" value="NZ_BMOS01000015.1"/>
</dbReference>
<evidence type="ECO:0000313" key="2">
    <source>
        <dbReference type="EMBL" id="GGN59713.1"/>
    </source>
</evidence>
<dbReference type="PANTHER" id="PTHR39174:SF1">
    <property type="entry name" value="INNER MEMBRANE PROTEIN"/>
    <property type="match status" value="1"/>
</dbReference>
<reference evidence="2" key="1">
    <citation type="journal article" date="2014" name="Int. J. Syst. Evol. Microbiol.">
        <title>Complete genome sequence of Corynebacterium casei LMG S-19264T (=DSM 44701T), isolated from a smear-ripened cheese.</title>
        <authorList>
            <consortium name="US DOE Joint Genome Institute (JGI-PGF)"/>
            <person name="Walter F."/>
            <person name="Albersmeier A."/>
            <person name="Kalinowski J."/>
            <person name="Ruckert C."/>
        </authorList>
    </citation>
    <scope>NUCLEOTIDE SEQUENCE</scope>
    <source>
        <strain evidence="2">JCM 17251</strain>
    </source>
</reference>
<keyword evidence="1" id="KW-1133">Transmembrane helix</keyword>
<evidence type="ECO:0008006" key="4">
    <source>
        <dbReference type="Google" id="ProtNLM"/>
    </source>
</evidence>
<evidence type="ECO:0000256" key="1">
    <source>
        <dbReference type="SAM" id="Phobius"/>
    </source>
</evidence>
<protein>
    <recommendedName>
        <fullName evidence="4">DUF997 family protein</fullName>
    </recommendedName>
</protein>
<proteinExistence type="predicted"/>
<sequence length="99" mass="11221">MEKHNYADWEEDPRFKQCNREFIATLILFAFNVVLVIGLSMALGHGVSGEDMTMVFGLPAWFFWGGFGASGIFCIASIIMVIFFFKDMSLDADDDSYQE</sequence>
<evidence type="ECO:0000313" key="3">
    <source>
        <dbReference type="Proteomes" id="UP000624041"/>
    </source>
</evidence>
<keyword evidence="1" id="KW-0472">Membrane</keyword>
<reference evidence="2" key="2">
    <citation type="submission" date="2020-09" db="EMBL/GenBank/DDBJ databases">
        <authorList>
            <person name="Sun Q."/>
            <person name="Ohkuma M."/>
        </authorList>
    </citation>
    <scope>NUCLEOTIDE SEQUENCE</scope>
    <source>
        <strain evidence="2">JCM 17251</strain>
    </source>
</reference>
<accession>A0A917Y0D0</accession>
<dbReference type="Proteomes" id="UP000624041">
    <property type="component" value="Unassembled WGS sequence"/>
</dbReference>
<keyword evidence="1" id="KW-0812">Transmembrane</keyword>
<dbReference type="PANTHER" id="PTHR39174">
    <property type="entry name" value="INNER MEMBRANE PROTEIN-RELATED"/>
    <property type="match status" value="1"/>
</dbReference>
<feature type="transmembrane region" description="Helical" evidence="1">
    <location>
        <begin position="21"/>
        <end position="41"/>
    </location>
</feature>
<organism evidence="2 3">
    <name type="scientific">Oceanobacillus indicireducens</name>
    <dbReference type="NCBI Taxonomy" id="1004261"/>
    <lineage>
        <taxon>Bacteria</taxon>
        <taxon>Bacillati</taxon>
        <taxon>Bacillota</taxon>
        <taxon>Bacilli</taxon>
        <taxon>Bacillales</taxon>
        <taxon>Bacillaceae</taxon>
        <taxon>Oceanobacillus</taxon>
    </lineage>
</organism>
<dbReference type="InterPro" id="IPR010398">
    <property type="entry name" value="DUF997"/>
</dbReference>
<gene>
    <name evidence="2" type="ORF">GCM10007971_23090</name>
</gene>
<comment type="caution">
    <text evidence="2">The sequence shown here is derived from an EMBL/GenBank/DDBJ whole genome shotgun (WGS) entry which is preliminary data.</text>
</comment>
<keyword evidence="3" id="KW-1185">Reference proteome</keyword>
<name>A0A917Y0D0_9BACI</name>
<feature type="transmembrane region" description="Helical" evidence="1">
    <location>
        <begin position="61"/>
        <end position="85"/>
    </location>
</feature>